<proteinExistence type="predicted"/>
<accession>A0A4R7P3V8</accession>
<evidence type="ECO:0000313" key="2">
    <source>
        <dbReference type="Proteomes" id="UP000295341"/>
    </source>
</evidence>
<gene>
    <name evidence="1" type="ORF">DFR24_2835</name>
</gene>
<keyword evidence="2" id="KW-1185">Reference proteome</keyword>
<dbReference type="RefSeq" id="WP_133882009.1">
    <property type="nucleotide sequence ID" value="NZ_SOBT01000009.1"/>
</dbReference>
<organism evidence="1 2">
    <name type="scientific">Panacagrimonas perspica</name>
    <dbReference type="NCBI Taxonomy" id="381431"/>
    <lineage>
        <taxon>Bacteria</taxon>
        <taxon>Pseudomonadati</taxon>
        <taxon>Pseudomonadota</taxon>
        <taxon>Gammaproteobacteria</taxon>
        <taxon>Nevskiales</taxon>
        <taxon>Nevskiaceae</taxon>
        <taxon>Panacagrimonas</taxon>
    </lineage>
</organism>
<comment type="caution">
    <text evidence="1">The sequence shown here is derived from an EMBL/GenBank/DDBJ whole genome shotgun (WGS) entry which is preliminary data.</text>
</comment>
<dbReference type="AlphaFoldDB" id="A0A4R7P3V8"/>
<sequence>MARSDFELLARELGGDPPETFHALPQDGLASLTAALRAARARQKKQLDEALTKALEHVPALMRLPVRKVLGL</sequence>
<reference evidence="1 2" key="1">
    <citation type="submission" date="2019-03" db="EMBL/GenBank/DDBJ databases">
        <title>Genomic Encyclopedia of Type Strains, Phase IV (KMG-IV): sequencing the most valuable type-strain genomes for metagenomic binning, comparative biology and taxonomic classification.</title>
        <authorList>
            <person name="Goeker M."/>
        </authorList>
    </citation>
    <scope>NUCLEOTIDE SEQUENCE [LARGE SCALE GENOMIC DNA]</scope>
    <source>
        <strain evidence="1 2">DSM 26377</strain>
    </source>
</reference>
<dbReference type="Proteomes" id="UP000295341">
    <property type="component" value="Unassembled WGS sequence"/>
</dbReference>
<protein>
    <submittedName>
        <fullName evidence="1">Uncharacterized protein</fullName>
    </submittedName>
</protein>
<evidence type="ECO:0000313" key="1">
    <source>
        <dbReference type="EMBL" id="TDU28463.1"/>
    </source>
</evidence>
<name>A0A4R7P3V8_9GAMM</name>
<dbReference type="EMBL" id="SOBT01000009">
    <property type="protein sequence ID" value="TDU28463.1"/>
    <property type="molecule type" value="Genomic_DNA"/>
</dbReference>